<evidence type="ECO:0008006" key="4">
    <source>
        <dbReference type="Google" id="ProtNLM"/>
    </source>
</evidence>
<keyword evidence="1" id="KW-0732">Signal</keyword>
<proteinExistence type="predicted"/>
<name>A0A848IMC5_9BURK</name>
<comment type="caution">
    <text evidence="2">The sequence shown here is derived from an EMBL/GenBank/DDBJ whole genome shotgun (WGS) entry which is preliminary data.</text>
</comment>
<evidence type="ECO:0000256" key="1">
    <source>
        <dbReference type="SAM" id="SignalP"/>
    </source>
</evidence>
<evidence type="ECO:0000313" key="2">
    <source>
        <dbReference type="EMBL" id="NMM02410.1"/>
    </source>
</evidence>
<keyword evidence="3" id="KW-1185">Reference proteome</keyword>
<organism evidence="2 3">
    <name type="scientific">Paraburkholderia polaris</name>
    <dbReference type="NCBI Taxonomy" id="2728848"/>
    <lineage>
        <taxon>Bacteria</taxon>
        <taxon>Pseudomonadati</taxon>
        <taxon>Pseudomonadota</taxon>
        <taxon>Betaproteobacteria</taxon>
        <taxon>Burkholderiales</taxon>
        <taxon>Burkholderiaceae</taxon>
        <taxon>Paraburkholderia</taxon>
    </lineage>
</organism>
<gene>
    <name evidence="2" type="ORF">HHL24_31370</name>
</gene>
<dbReference type="Proteomes" id="UP000544134">
    <property type="component" value="Unassembled WGS sequence"/>
</dbReference>
<dbReference type="EMBL" id="JABBGJ010000039">
    <property type="protein sequence ID" value="NMM02410.1"/>
    <property type="molecule type" value="Genomic_DNA"/>
</dbReference>
<dbReference type="RefSeq" id="WP_169489200.1">
    <property type="nucleotide sequence ID" value="NZ_JABBGJ010000039.1"/>
</dbReference>
<evidence type="ECO:0000313" key="3">
    <source>
        <dbReference type="Proteomes" id="UP000544134"/>
    </source>
</evidence>
<dbReference type="AlphaFoldDB" id="A0A848IMC5"/>
<sequence length="678" mass="74834">MKVYSFAFGACLLALTGICIAKPQDSALCNGEQMPVIPNGVLTCAPYIGIAPDTGGDVSAAINSAFKSYPNGLYFPAGEYVINNDVFPGVGNNIIGSEGGITHFKSTNVDSTPKIGQSAYEAAARDFVIKNIIMDNLIIYFYGIQQNIGIINNAIINTVVTAPQLGVSHYKFLISGNLLMRDEKHPGQGLSTYYNNGALVQNNLVGEVSDDKLIPVMNYLKPEVYLLINKIKSLAKNNKIVLSSDQGNYVDAWYATSGLSNSSFIGNIIIGNTKECFVQAADGSCSLGRDHVTYIKEYTNVDVLNNYYSGWANDSSGQIKFRNASYLYFAGNYIDKGVEFDARPYDNSAVTKMDHTFVFNNVFADGPVSYWQNFADTDDKYIDANNFVVFNNKFNADDKTLTYIGSTPNSTHGEFLESENIFPDGSPVKTAEFTNVDLATAQGRLPADKKGLINIKVIPLWANIGPIGGPNLTDNQLVRFDLRWDDSGATDFVVYDPNGNSNFYQSYDWASGLTWQINEKVENICAGVVGQSISTSTHCPYMAPIASSYLNNVYTTNGRKATFKISVIDKYKDMGPIQGSDLAANQSVVFEIKFEDGSNQTTTYVPDSSDWWPAYRWKHGLATQINSVLNGVCAGQLKVEKRSGCRIFSIHWTMRRIRPECRRMEKYSPSQPRSRFQL</sequence>
<protein>
    <recommendedName>
        <fullName evidence="4">Pectate lyase superfamily protein domain-containing protein</fullName>
    </recommendedName>
</protein>
<reference evidence="2 3" key="1">
    <citation type="submission" date="2020-04" db="EMBL/GenBank/DDBJ databases">
        <title>Paraburkholderia sp. RP-4-7 isolated from soil.</title>
        <authorList>
            <person name="Dahal R.H."/>
        </authorList>
    </citation>
    <scope>NUCLEOTIDE SEQUENCE [LARGE SCALE GENOMIC DNA]</scope>
    <source>
        <strain evidence="2 3">RP-4-7</strain>
    </source>
</reference>
<feature type="signal peptide" evidence="1">
    <location>
        <begin position="1"/>
        <end position="21"/>
    </location>
</feature>
<dbReference type="Gene3D" id="3.30.70.2150">
    <property type="match status" value="1"/>
</dbReference>
<feature type="chain" id="PRO_5032528737" description="Pectate lyase superfamily protein domain-containing protein" evidence="1">
    <location>
        <begin position="22"/>
        <end position="678"/>
    </location>
</feature>
<accession>A0A848IMC5</accession>